<keyword evidence="3" id="KW-1185">Reference proteome</keyword>
<dbReference type="AlphaFoldDB" id="A0A0P7BHZ6"/>
<evidence type="ECO:0000313" key="2">
    <source>
        <dbReference type="EMBL" id="KPM46661.1"/>
    </source>
</evidence>
<evidence type="ECO:0000259" key="1">
    <source>
        <dbReference type="Pfam" id="PF04326"/>
    </source>
</evidence>
<proteinExistence type="predicted"/>
<reference evidence="2 3" key="1">
    <citation type="submission" date="2015-07" db="EMBL/GenBank/DDBJ databases">
        <title>The draft genome sequence of Leadbetterella sp. JN14-9.</title>
        <authorList>
            <person name="Liu Y."/>
            <person name="Du J."/>
            <person name="Shao Z."/>
        </authorList>
    </citation>
    <scope>NUCLEOTIDE SEQUENCE [LARGE SCALE GENOMIC DNA]</scope>
    <source>
        <strain evidence="2 3">JN14-9</strain>
    </source>
</reference>
<accession>A0A0P7BHZ6</accession>
<protein>
    <submittedName>
        <fullName evidence="2">Transcriptional regulator</fullName>
    </submittedName>
</protein>
<dbReference type="Proteomes" id="UP000050454">
    <property type="component" value="Unassembled WGS sequence"/>
</dbReference>
<dbReference type="PANTHER" id="PTHR30595">
    <property type="entry name" value="GLPR-RELATED TRANSCRIPTIONAL REPRESSOR"/>
    <property type="match status" value="1"/>
</dbReference>
<gene>
    <name evidence="2" type="ORF">AFM12_17910</name>
</gene>
<dbReference type="PANTHER" id="PTHR30595:SF6">
    <property type="entry name" value="SCHLAFEN ALBA-2 DOMAIN-CONTAINING PROTEIN"/>
    <property type="match status" value="1"/>
</dbReference>
<comment type="caution">
    <text evidence="2">The sequence shown here is derived from an EMBL/GenBank/DDBJ whole genome shotgun (WGS) entry which is preliminary data.</text>
</comment>
<organism evidence="2 3">
    <name type="scientific">Jiulongibacter sediminis</name>
    <dbReference type="NCBI Taxonomy" id="1605367"/>
    <lineage>
        <taxon>Bacteria</taxon>
        <taxon>Pseudomonadati</taxon>
        <taxon>Bacteroidota</taxon>
        <taxon>Cytophagia</taxon>
        <taxon>Cytophagales</taxon>
        <taxon>Leadbetterellaceae</taxon>
        <taxon>Jiulongibacter</taxon>
    </lineage>
</organism>
<feature type="domain" description="Schlafen AlbA-2" evidence="1">
    <location>
        <begin position="14"/>
        <end position="132"/>
    </location>
</feature>
<name>A0A0P7BHZ6_9BACT</name>
<dbReference type="InterPro" id="IPR038461">
    <property type="entry name" value="Schlafen_AlbA_2_dom_sf"/>
</dbReference>
<dbReference type="STRING" id="1605367.AFM12_17910"/>
<evidence type="ECO:0000313" key="3">
    <source>
        <dbReference type="Proteomes" id="UP000050454"/>
    </source>
</evidence>
<dbReference type="Pfam" id="PF04326">
    <property type="entry name" value="SLFN_AlbA_2"/>
    <property type="match status" value="1"/>
</dbReference>
<dbReference type="Gene3D" id="3.30.950.30">
    <property type="entry name" value="Schlafen, AAA domain"/>
    <property type="match status" value="1"/>
</dbReference>
<sequence>MNLKDLYRLVSEGEGQQLEFKLKANHPHKIVREMVAFANSDGGKLLVGVADNREIIGLKYADEDEYVLEKEMLKSIQPPLTYEIERVRLEDGKEVLAFNIPTGENRPYSVVNPENIEAKKVYVRVADKSIQASKEIKEILKGLTKGKSLRFAYGEKETLLMKYLGEKKYVTVEQFSELANIPRKNASRTLILLVLTHVLGFHPKEGGDQFYML</sequence>
<dbReference type="EMBL" id="LGTQ01000015">
    <property type="protein sequence ID" value="KPM46661.1"/>
    <property type="molecule type" value="Genomic_DNA"/>
</dbReference>
<dbReference type="InterPro" id="IPR007421">
    <property type="entry name" value="Schlafen_AlbA_2_dom"/>
</dbReference>
<dbReference type="PATRIC" id="fig|1605367.3.peg.1016"/>
<dbReference type="RefSeq" id="WP_055151306.1">
    <property type="nucleotide sequence ID" value="NZ_JXSZ01000015.1"/>
</dbReference>
<dbReference type="OrthoDB" id="9810282at2"/>